<gene>
    <name evidence="3" type="ORF">A3Q56_07012</name>
</gene>
<evidence type="ECO:0000313" key="3">
    <source>
        <dbReference type="EMBL" id="OAF65288.1"/>
    </source>
</evidence>
<evidence type="ECO:0000313" key="4">
    <source>
        <dbReference type="Proteomes" id="UP000078046"/>
    </source>
</evidence>
<feature type="chain" id="PRO_5008056678" evidence="2">
    <location>
        <begin position="18"/>
        <end position="534"/>
    </location>
</feature>
<comment type="caution">
    <text evidence="3">The sequence shown here is derived from an EMBL/GenBank/DDBJ whole genome shotgun (WGS) entry which is preliminary data.</text>
</comment>
<keyword evidence="4" id="KW-1185">Reference proteome</keyword>
<name>A0A177ATE4_9BILA</name>
<keyword evidence="2" id="KW-0732">Signal</keyword>
<dbReference type="Proteomes" id="UP000078046">
    <property type="component" value="Unassembled WGS sequence"/>
</dbReference>
<feature type="compositionally biased region" description="Basic and acidic residues" evidence="1">
    <location>
        <begin position="524"/>
        <end position="534"/>
    </location>
</feature>
<reference evidence="3 4" key="1">
    <citation type="submission" date="2016-04" db="EMBL/GenBank/DDBJ databases">
        <title>The genome of Intoshia linei affirms orthonectids as highly simplified spiralians.</title>
        <authorList>
            <person name="Mikhailov K.V."/>
            <person name="Slusarev G.S."/>
            <person name="Nikitin M.A."/>
            <person name="Logacheva M.D."/>
            <person name="Penin A."/>
            <person name="Aleoshin V."/>
            <person name="Panchin Y.V."/>
        </authorList>
    </citation>
    <scope>NUCLEOTIDE SEQUENCE [LARGE SCALE GENOMIC DNA]</scope>
    <source>
        <strain evidence="3">Intl2013</strain>
        <tissue evidence="3">Whole animal</tissue>
    </source>
</reference>
<feature type="compositionally biased region" description="Basic residues" evidence="1">
    <location>
        <begin position="501"/>
        <end position="523"/>
    </location>
</feature>
<organism evidence="3 4">
    <name type="scientific">Intoshia linei</name>
    <dbReference type="NCBI Taxonomy" id="1819745"/>
    <lineage>
        <taxon>Eukaryota</taxon>
        <taxon>Metazoa</taxon>
        <taxon>Spiralia</taxon>
        <taxon>Lophotrochozoa</taxon>
        <taxon>Mesozoa</taxon>
        <taxon>Orthonectida</taxon>
        <taxon>Rhopaluridae</taxon>
        <taxon>Intoshia</taxon>
    </lineage>
</organism>
<accession>A0A177ATE4</accession>
<evidence type="ECO:0000256" key="2">
    <source>
        <dbReference type="SAM" id="SignalP"/>
    </source>
</evidence>
<evidence type="ECO:0000256" key="1">
    <source>
        <dbReference type="SAM" id="MobiDB-lite"/>
    </source>
</evidence>
<protein>
    <submittedName>
        <fullName evidence="3">Uncharacterized protein</fullName>
    </submittedName>
</protein>
<dbReference type="EMBL" id="LWCA01001360">
    <property type="protein sequence ID" value="OAF65288.1"/>
    <property type="molecule type" value="Genomic_DNA"/>
</dbReference>
<feature type="signal peptide" evidence="2">
    <location>
        <begin position="1"/>
        <end position="17"/>
    </location>
</feature>
<feature type="region of interest" description="Disordered" evidence="1">
    <location>
        <begin position="497"/>
        <end position="534"/>
    </location>
</feature>
<dbReference type="AlphaFoldDB" id="A0A177ATE4"/>
<proteinExistence type="predicted"/>
<sequence>MNFIFIFILFLFNFTASVYVVFECPFINHTCGRYTGNWVINQDEKSLENVVHYAKTTDGFATLRYHPFANSKDVYESILLTVKLDYYSTAINNTVKIHVQSPGNLPHYLPNTNKSKGDKWKTYEGHFWVETDNLIQIIVSVINRSGFVALSNFRVTSKISPWSSMPKDFPQYITPEPPSVYRRVKRKLSEVSYDFKPGDNLNSKLYDYEFNENDNYAISDHTDSRPNDGFDYNINKDKNNNHSVNDYTNKHASHDKYYGDYYKDVSHSIKDHTDTYHDNRGSYHGLHDELNPNDIIDYGNKHNYNHLADGNEHTLNSKPSNSSHNISNYDHTKLKNSHSHNGYRPIHYDKTHANVHDDYVSHSKYPSGYSNHNEYAYNPYVTNAERFHGYDQHDHRHHVHDHDGEFNGNNYHDKDLYPSSQINVHGYFENSPSYSNYGHHNHPQQYHQSSHHIQPHSHVNIERYGDPIIRNMHAYEIYMNLAHQNFIKKQRNLIQNGHSHNYNHKPHYYNHRNYHHGKNLHTSKYHDHSHSHFH</sequence>